<dbReference type="Pfam" id="PF12796">
    <property type="entry name" value="Ank_2"/>
    <property type="match status" value="6"/>
</dbReference>
<dbReference type="PROSITE" id="PS50088">
    <property type="entry name" value="ANK_REPEAT"/>
    <property type="match status" value="18"/>
</dbReference>
<dbReference type="InterPro" id="IPR002110">
    <property type="entry name" value="Ankyrin_rpt"/>
</dbReference>
<feature type="repeat" description="ANK" evidence="1">
    <location>
        <begin position="636"/>
        <end position="668"/>
    </location>
</feature>
<feature type="repeat" description="ANK" evidence="1">
    <location>
        <begin position="702"/>
        <end position="734"/>
    </location>
</feature>
<feature type="repeat" description="ANK" evidence="1">
    <location>
        <begin position="799"/>
        <end position="832"/>
    </location>
</feature>
<dbReference type="PANTHER" id="PTHR24133">
    <property type="entry name" value="ANKYRIN DOMAIN-CONTAINING"/>
    <property type="match status" value="1"/>
</dbReference>
<dbReference type="InterPro" id="IPR052391">
    <property type="entry name" value="E3_Ligase-Neurotoxin"/>
</dbReference>
<dbReference type="AlphaFoldDB" id="F5Y9L2"/>
<feature type="repeat" description="ANK" evidence="1">
    <location>
        <begin position="86"/>
        <end position="118"/>
    </location>
</feature>
<dbReference type="Pfam" id="PF13857">
    <property type="entry name" value="Ank_5"/>
    <property type="match status" value="2"/>
</dbReference>
<feature type="repeat" description="ANK" evidence="1">
    <location>
        <begin position="833"/>
        <end position="865"/>
    </location>
</feature>
<dbReference type="EMBL" id="CP001841">
    <property type="protein sequence ID" value="AEF82514.1"/>
    <property type="molecule type" value="Genomic_DNA"/>
</dbReference>
<feature type="repeat" description="ANK" evidence="1">
    <location>
        <begin position="183"/>
        <end position="215"/>
    </location>
</feature>
<proteinExistence type="predicted"/>
<name>F5Y9L2_LEAAZ</name>
<dbReference type="HOGENOM" id="CLU_015673_0_0_12"/>
<keyword evidence="1" id="KW-0040">ANK repeat</keyword>
<feature type="repeat" description="ANK" evidence="1">
    <location>
        <begin position="669"/>
        <end position="701"/>
    </location>
</feature>
<feature type="repeat" description="ANK" evidence="1">
    <location>
        <begin position="271"/>
        <end position="303"/>
    </location>
</feature>
<dbReference type="Gene3D" id="1.25.40.20">
    <property type="entry name" value="Ankyrin repeat-containing domain"/>
    <property type="match status" value="7"/>
</dbReference>
<dbReference type="PRINTS" id="PR01415">
    <property type="entry name" value="ANKYRIN"/>
</dbReference>
<dbReference type="PANTHER" id="PTHR24133:SF40">
    <property type="entry name" value="ANKYRIN REPEAT DOMAIN 44"/>
    <property type="match status" value="1"/>
</dbReference>
<organism evidence="2 3">
    <name type="scientific">Leadbettera azotonutricia (strain ATCC BAA-888 / DSM 13862 / ZAS-9)</name>
    <name type="common">Treponema azotonutricium</name>
    <dbReference type="NCBI Taxonomy" id="545695"/>
    <lineage>
        <taxon>Bacteria</taxon>
        <taxon>Pseudomonadati</taxon>
        <taxon>Spirochaetota</taxon>
        <taxon>Spirochaetia</taxon>
        <taxon>Spirochaetales</taxon>
        <taxon>Breznakiellaceae</taxon>
        <taxon>Leadbettera</taxon>
    </lineage>
</organism>
<dbReference type="Pfam" id="PF00023">
    <property type="entry name" value="Ank"/>
    <property type="match status" value="2"/>
</dbReference>
<dbReference type="InParanoid" id="F5Y9L2"/>
<feature type="repeat" description="ANK" evidence="1">
    <location>
        <begin position="897"/>
        <end position="929"/>
    </location>
</feature>
<dbReference type="STRING" id="545695.TREAZ_0822"/>
<gene>
    <name evidence="2" type="ordered locus">TREAZ_0822</name>
</gene>
<evidence type="ECO:0000313" key="2">
    <source>
        <dbReference type="EMBL" id="AEF82514.1"/>
    </source>
</evidence>
<dbReference type="eggNOG" id="COG0666">
    <property type="taxonomic scope" value="Bacteria"/>
</dbReference>
<dbReference type="SMART" id="SM00248">
    <property type="entry name" value="ANK"/>
    <property type="match status" value="19"/>
</dbReference>
<dbReference type="KEGG" id="taz:TREAZ_0822"/>
<evidence type="ECO:0000256" key="1">
    <source>
        <dbReference type="PROSITE-ProRule" id="PRU00023"/>
    </source>
</evidence>
<sequence length="951" mass="101473">MSILIPVDDHIMMSKRPIFAALVCGAGLLIGILGGCKSQPQAAPVPVTAAKVVVEDDVWTLLARGESEKARPYFMGEVDVNATDSLGRTPLHIAAENRDPTLASFFIALGANPNALDRQERIALDISAEKIDPPTAKVLASGGSDIHHSPKNGISPARVAVRAGGAFLESILNPSTLARIDSGGRTILHIAADAGSASAVDIILKAGKNDLAKKDNQGKTALDIALEQTNSKTHAEAAERLILAGAVSDNPLYTYFAPAVRSSNYNIRSADGMAPLHYIAREGYMGYLAFVLDKPVNVNIKNASGATPLHEAARSGNVQVIEALLNKGAEVNAQDAKGNSVLHIASPPETHQSAINLFLTWGANPNLRDEHGDSPLHIVIILNRSPEIVGTLLSAGADVNTRNIEGKTPLYLAVEEERLSALPLLLAYRSDIFAADNNGVTPFDIALTDRNTLYILITDETVLQNDSQGNTMLHAAIRQRADTDVVAYILDRRAMVNARNKEGDTSLHLAVAMNEQASGEILLSRGADVFAPNAKGESPLYLTFPQSGGSDSELRRWMLTPQTLAARDGLGNTALHYAAMWQIDRWIPLLIQLGAATEAANATGETPLFTAVKHNAPNTIRTLVANGARLDGRDTLGNTGLHAAVRWNARRAAETLIDMGLDINAHALNGKTPLHDSIRLGMTDIEALLLARGADLEVRDAEGNTPFIEAVLVGFPGAMERLVERGADPNPRNFRGDTALHMAAAADRADISVLLLNWGASIHARNSQGRTPYQNALLASPAAVRTLLTKDRLYSSDDNGSSPLHIAIQEKVPLSMIRTILELGARTSALDSEGRTPLRLAVDMNDWDTVKILADSGSDVYLTARDGKCPAELALARGGDATRAMFSGRAINSRDASGNTVLHYAAQYGNTNLISQLIEMGANKGIKNIAAESPADIAERWRHPDAAALLN</sequence>
<feature type="repeat" description="ANK" evidence="1">
    <location>
        <begin position="337"/>
        <end position="370"/>
    </location>
</feature>
<feature type="repeat" description="ANK" evidence="1">
    <location>
        <begin position="570"/>
        <end position="602"/>
    </location>
</feature>
<feature type="repeat" description="ANK" evidence="1">
    <location>
        <begin position="304"/>
        <end position="336"/>
    </location>
</feature>
<feature type="repeat" description="ANK" evidence="1">
    <location>
        <begin position="371"/>
        <end position="404"/>
    </location>
</feature>
<feature type="repeat" description="ANK" evidence="1">
    <location>
        <begin position="603"/>
        <end position="635"/>
    </location>
</feature>
<feature type="repeat" description="ANK" evidence="1">
    <location>
        <begin position="502"/>
        <end position="534"/>
    </location>
</feature>
<dbReference type="PROSITE" id="PS50297">
    <property type="entry name" value="ANK_REP_REGION"/>
    <property type="match status" value="14"/>
</dbReference>
<reference evidence="2 3" key="2">
    <citation type="journal article" date="2011" name="ISME J.">
        <title>RNA-seq reveals cooperative metabolic interactions between two termite-gut spirochete species in co-culture.</title>
        <authorList>
            <person name="Rosenthal A.Z."/>
            <person name="Matson E.G."/>
            <person name="Eldar A."/>
            <person name="Leadbetter J.R."/>
        </authorList>
    </citation>
    <scope>NUCLEOTIDE SEQUENCE [LARGE SCALE GENOMIC DNA]</scope>
    <source>
        <strain evidence="3">ATCC BAA-888 / DSM 13862 / ZAS-9</strain>
    </source>
</reference>
<feature type="repeat" description="ANK" evidence="1">
    <location>
        <begin position="735"/>
        <end position="767"/>
    </location>
</feature>
<accession>F5Y9L2</accession>
<keyword evidence="3" id="KW-1185">Reference proteome</keyword>
<evidence type="ECO:0000313" key="3">
    <source>
        <dbReference type="Proteomes" id="UP000009222"/>
    </source>
</evidence>
<dbReference type="SUPFAM" id="SSF48403">
    <property type="entry name" value="Ankyrin repeat"/>
    <property type="match status" value="3"/>
</dbReference>
<feature type="repeat" description="ANK" evidence="1">
    <location>
        <begin position="468"/>
        <end position="501"/>
    </location>
</feature>
<protein>
    <submittedName>
        <fullName evidence="2">Ankyrin repeat protein</fullName>
    </submittedName>
</protein>
<dbReference type="Proteomes" id="UP000009222">
    <property type="component" value="Chromosome"/>
</dbReference>
<dbReference type="InterPro" id="IPR036770">
    <property type="entry name" value="Ankyrin_rpt-contain_sf"/>
</dbReference>
<reference evidence="3" key="1">
    <citation type="submission" date="2009-12" db="EMBL/GenBank/DDBJ databases">
        <title>Complete sequence of Treponema azotonutricium strain ZAS-9.</title>
        <authorList>
            <person name="Tetu S.G."/>
            <person name="Matson E."/>
            <person name="Ren Q."/>
            <person name="Seshadri R."/>
            <person name="Elbourne L."/>
            <person name="Hassan K.A."/>
            <person name="Durkin A."/>
            <person name="Radune D."/>
            <person name="Mohamoud Y."/>
            <person name="Shay R."/>
            <person name="Jin S."/>
            <person name="Zhang X."/>
            <person name="Lucey K."/>
            <person name="Ballor N.R."/>
            <person name="Ottesen E."/>
            <person name="Rosenthal R."/>
            <person name="Allen A."/>
            <person name="Leadbetter J.R."/>
            <person name="Paulsen I.T."/>
        </authorList>
    </citation>
    <scope>NUCLEOTIDE SEQUENCE [LARGE SCALE GENOMIC DNA]</scope>
    <source>
        <strain evidence="3">ATCC BAA-888 / DSM 13862 / ZAS-9</strain>
    </source>
</reference>
<feature type="repeat" description="ANK" evidence="1">
    <location>
        <begin position="405"/>
        <end position="437"/>
    </location>
</feature>